<organism evidence="1 2">
    <name type="scientific">Zea mays</name>
    <name type="common">Maize</name>
    <dbReference type="NCBI Taxonomy" id="4577"/>
    <lineage>
        <taxon>Eukaryota</taxon>
        <taxon>Viridiplantae</taxon>
        <taxon>Streptophyta</taxon>
        <taxon>Embryophyta</taxon>
        <taxon>Tracheophyta</taxon>
        <taxon>Spermatophyta</taxon>
        <taxon>Magnoliopsida</taxon>
        <taxon>Liliopsida</taxon>
        <taxon>Poales</taxon>
        <taxon>Poaceae</taxon>
        <taxon>PACMAD clade</taxon>
        <taxon>Panicoideae</taxon>
        <taxon>Andropogonodae</taxon>
        <taxon>Andropogoneae</taxon>
        <taxon>Tripsacinae</taxon>
        <taxon>Zea</taxon>
    </lineage>
</organism>
<proteinExistence type="predicted"/>
<protein>
    <submittedName>
        <fullName evidence="1">Uncharacterized protein</fullName>
    </submittedName>
</protein>
<sequence length="66" mass="7932">MLQMSWCRNEDCNKTDRIRHDPTYAEILSERDRRPSRRGSNVVQEKVLEVYIEKGMQYGQKIVFQV</sequence>
<dbReference type="Gramene" id="Zm00001eb074790_T001">
    <property type="protein sequence ID" value="Zm00001eb074790_P001"/>
    <property type="gene ID" value="Zm00001eb074790"/>
</dbReference>
<dbReference type="EnsemblPlants" id="Zm00001eb074790_T001">
    <property type="protein sequence ID" value="Zm00001eb074790_P001"/>
    <property type="gene ID" value="Zm00001eb074790"/>
</dbReference>
<dbReference type="Gene3D" id="2.60.260.20">
    <property type="entry name" value="Urease metallochaperone UreE, N-terminal domain"/>
    <property type="match status" value="1"/>
</dbReference>
<evidence type="ECO:0000313" key="1">
    <source>
        <dbReference type="EnsemblPlants" id="Zm00001eb074790_P001"/>
    </source>
</evidence>
<dbReference type="InParanoid" id="A0A804MCA1"/>
<reference evidence="1" key="2">
    <citation type="submission" date="2019-07" db="EMBL/GenBank/DDBJ databases">
        <authorList>
            <person name="Seetharam A."/>
            <person name="Woodhouse M."/>
            <person name="Cannon E."/>
        </authorList>
    </citation>
    <scope>NUCLEOTIDE SEQUENCE [LARGE SCALE GENOMIC DNA]</scope>
    <source>
        <strain evidence="1">cv. B73</strain>
    </source>
</reference>
<dbReference type="AlphaFoldDB" id="A0A804MCA1"/>
<accession>A0A804MCA1</accession>
<name>A0A804MCA1_MAIZE</name>
<keyword evidence="2" id="KW-1185">Reference proteome</keyword>
<reference evidence="2" key="1">
    <citation type="submission" date="2015-12" db="EMBL/GenBank/DDBJ databases">
        <title>Update maize B73 reference genome by single molecule sequencing technologies.</title>
        <authorList>
            <consortium name="Maize Genome Sequencing Project"/>
            <person name="Ware D."/>
        </authorList>
    </citation>
    <scope>NUCLEOTIDE SEQUENCE [LARGE SCALE GENOMIC DNA]</scope>
    <source>
        <strain evidence="2">cv. B73</strain>
    </source>
</reference>
<evidence type="ECO:0000313" key="2">
    <source>
        <dbReference type="Proteomes" id="UP000007305"/>
    </source>
</evidence>
<dbReference type="Proteomes" id="UP000007305">
    <property type="component" value="Chromosome 2"/>
</dbReference>
<reference evidence="1" key="3">
    <citation type="submission" date="2021-05" db="UniProtKB">
        <authorList>
            <consortium name="EnsemblPlants"/>
        </authorList>
    </citation>
    <scope>IDENTIFICATION</scope>
    <source>
        <strain evidence="1">cv. B73</strain>
    </source>
</reference>